<evidence type="ECO:0000256" key="6">
    <source>
        <dbReference type="ARBA" id="ARBA00023136"/>
    </source>
</evidence>
<dbReference type="GO" id="GO:0034040">
    <property type="term" value="F:ATPase-coupled lipid transmembrane transporter activity"/>
    <property type="evidence" value="ECO:0007669"/>
    <property type="project" value="TreeGrafter"/>
</dbReference>
<dbReference type="PROSITE" id="PS00211">
    <property type="entry name" value="ABC_TRANSPORTER_1"/>
    <property type="match status" value="1"/>
</dbReference>
<dbReference type="OrthoDB" id="9806127at2"/>
<evidence type="ECO:0000256" key="3">
    <source>
        <dbReference type="ARBA" id="ARBA00022741"/>
    </source>
</evidence>
<gene>
    <name evidence="10" type="primary">cydD</name>
    <name evidence="10" type="ORF">EHSB41UT_03880</name>
</gene>
<name>A0A1X7APS0_9GAMM</name>
<dbReference type="GO" id="GO:0016887">
    <property type="term" value="F:ATP hydrolysis activity"/>
    <property type="evidence" value="ECO:0007669"/>
    <property type="project" value="InterPro"/>
</dbReference>
<keyword evidence="4 10" id="KW-0067">ATP-binding</keyword>
<dbReference type="RefSeq" id="WP_087112527.1">
    <property type="nucleotide sequence ID" value="NZ_CBCSCN010000005.1"/>
</dbReference>
<organism evidence="10 11">
    <name type="scientific">Parendozoicomonas haliclonae</name>
    <dbReference type="NCBI Taxonomy" id="1960125"/>
    <lineage>
        <taxon>Bacteria</taxon>
        <taxon>Pseudomonadati</taxon>
        <taxon>Pseudomonadota</taxon>
        <taxon>Gammaproteobacteria</taxon>
        <taxon>Oceanospirillales</taxon>
        <taxon>Endozoicomonadaceae</taxon>
        <taxon>Parendozoicomonas</taxon>
    </lineage>
</organism>
<dbReference type="PANTHER" id="PTHR24221:SF261">
    <property type="entry name" value="GLUTATHIONE_L-CYSTEINE TRANSPORT SYSTEM ATP-BINDING_PERMEASE PROTEIN CYDD"/>
    <property type="match status" value="1"/>
</dbReference>
<dbReference type="GO" id="GO:0140359">
    <property type="term" value="F:ABC-type transporter activity"/>
    <property type="evidence" value="ECO:0007669"/>
    <property type="project" value="InterPro"/>
</dbReference>
<evidence type="ECO:0000313" key="10">
    <source>
        <dbReference type="EMBL" id="SMA50089.1"/>
    </source>
</evidence>
<dbReference type="InterPro" id="IPR014216">
    <property type="entry name" value="ABC_transptr_CydD"/>
</dbReference>
<dbReference type="SUPFAM" id="SSF90123">
    <property type="entry name" value="ABC transporter transmembrane region"/>
    <property type="match status" value="1"/>
</dbReference>
<dbReference type="InterPro" id="IPR017871">
    <property type="entry name" value="ABC_transporter-like_CS"/>
</dbReference>
<feature type="transmembrane region" description="Helical" evidence="7">
    <location>
        <begin position="137"/>
        <end position="157"/>
    </location>
</feature>
<dbReference type="CDD" id="cd18584">
    <property type="entry name" value="ABC_6TM_AarD_CydD"/>
    <property type="match status" value="1"/>
</dbReference>
<dbReference type="NCBIfam" id="TIGR02857">
    <property type="entry name" value="CydD"/>
    <property type="match status" value="1"/>
</dbReference>
<dbReference type="GO" id="GO:0042883">
    <property type="term" value="P:cysteine transport"/>
    <property type="evidence" value="ECO:0007669"/>
    <property type="project" value="InterPro"/>
</dbReference>
<dbReference type="InterPro" id="IPR039421">
    <property type="entry name" value="Type_1_exporter"/>
</dbReference>
<evidence type="ECO:0000259" key="8">
    <source>
        <dbReference type="PROSITE" id="PS50893"/>
    </source>
</evidence>
<evidence type="ECO:0000256" key="2">
    <source>
        <dbReference type="ARBA" id="ARBA00022692"/>
    </source>
</evidence>
<dbReference type="PROSITE" id="PS50929">
    <property type="entry name" value="ABC_TM1F"/>
    <property type="match status" value="1"/>
</dbReference>
<feature type="transmembrane region" description="Helical" evidence="7">
    <location>
        <begin position="163"/>
        <end position="183"/>
    </location>
</feature>
<dbReference type="Proteomes" id="UP000196573">
    <property type="component" value="Unassembled WGS sequence"/>
</dbReference>
<sequence>MQKEREQVVQSWLQLRQTSVRPWIRRAVLFGCCQYLFIILQAASLAWTIDKLVMAGATFSEVLPGIAVLLLSALGRGVCGRQRELAGQQAGEQVRTEIRGELLARIDQMGPAILANRPAGSWLTLLMEQVDKLHDYYARYLPQMGLVRILPIITILLALSFSWLIALVLLITAPLLVLFMVLVGKKAAAASQRNVQALSRLSAHFLDRLQGLTTLRLFYQSAREKQAVASAAESFREKTMQVLRLAFLSSTVLEFFTAISIAITAVFLGMSYLGYLNFGLWGDSLSLFTGLFLLLIAPEYYQPLRELGTYYHAKADAIGAGDDIEAFLNSSESGLAGGQVACPDQVAASVVFRGVSVTASNGRRILDDISFELQAGQQLVVVGESGAGKTTLLNVLLGFTDYEGEVLINGVSLRELDLFGWRQQLAWLGQNPRLFHGSLRDNITLAMHDAADDEIARVMQVARVDEFLDRLPQGLDSLLGDEGSGLSVGQAQRVALARALLRPFQLLVMDEPTASLDHHSATIVNQAVNETVQGRSVITITHRPESLGQAAQVLMLEKGRMIAVGSQQELLESCPPFQRLVQQWQTLASVDETDHGGEVAYV</sequence>
<protein>
    <submittedName>
        <fullName evidence="10">ATP-binding/permease protein CydD</fullName>
    </submittedName>
</protein>
<dbReference type="SUPFAM" id="SSF52540">
    <property type="entry name" value="P-loop containing nucleoside triphosphate hydrolases"/>
    <property type="match status" value="1"/>
</dbReference>
<dbReference type="InterPro" id="IPR027417">
    <property type="entry name" value="P-loop_NTPase"/>
</dbReference>
<comment type="subcellular location">
    <subcellularLocation>
        <location evidence="1">Cell membrane</location>
        <topology evidence="1">Multi-pass membrane protein</topology>
    </subcellularLocation>
</comment>
<dbReference type="Pfam" id="PF00664">
    <property type="entry name" value="ABC_membrane"/>
    <property type="match status" value="1"/>
</dbReference>
<feature type="transmembrane region" description="Helical" evidence="7">
    <location>
        <begin position="53"/>
        <end position="74"/>
    </location>
</feature>
<dbReference type="GO" id="GO:0005886">
    <property type="term" value="C:plasma membrane"/>
    <property type="evidence" value="ECO:0007669"/>
    <property type="project" value="UniProtKB-SubCell"/>
</dbReference>
<feature type="domain" description="ABC transmembrane type-1" evidence="9">
    <location>
        <begin position="27"/>
        <end position="316"/>
    </location>
</feature>
<keyword evidence="5 7" id="KW-1133">Transmembrane helix</keyword>
<feature type="transmembrane region" description="Helical" evidence="7">
    <location>
        <begin position="245"/>
        <end position="272"/>
    </location>
</feature>
<dbReference type="GO" id="GO:0005524">
    <property type="term" value="F:ATP binding"/>
    <property type="evidence" value="ECO:0007669"/>
    <property type="project" value="UniProtKB-KW"/>
</dbReference>
<dbReference type="PROSITE" id="PS50893">
    <property type="entry name" value="ABC_TRANSPORTER_2"/>
    <property type="match status" value="1"/>
</dbReference>
<evidence type="ECO:0000256" key="7">
    <source>
        <dbReference type="SAM" id="Phobius"/>
    </source>
</evidence>
<keyword evidence="3" id="KW-0547">Nucleotide-binding</keyword>
<dbReference type="PANTHER" id="PTHR24221">
    <property type="entry name" value="ATP-BINDING CASSETTE SUB-FAMILY B"/>
    <property type="match status" value="1"/>
</dbReference>
<keyword evidence="11" id="KW-1185">Reference proteome</keyword>
<dbReference type="SMART" id="SM00382">
    <property type="entry name" value="AAA"/>
    <property type="match status" value="1"/>
</dbReference>
<evidence type="ECO:0000259" key="9">
    <source>
        <dbReference type="PROSITE" id="PS50929"/>
    </source>
</evidence>
<feature type="domain" description="ABC transporter" evidence="8">
    <location>
        <begin position="350"/>
        <end position="583"/>
    </location>
</feature>
<dbReference type="InterPro" id="IPR036640">
    <property type="entry name" value="ABC1_TM_sf"/>
</dbReference>
<dbReference type="AlphaFoldDB" id="A0A1X7APS0"/>
<feature type="transmembrane region" description="Helical" evidence="7">
    <location>
        <begin position="278"/>
        <end position="297"/>
    </location>
</feature>
<dbReference type="InterPro" id="IPR003593">
    <property type="entry name" value="AAA+_ATPase"/>
</dbReference>
<dbReference type="InterPro" id="IPR003439">
    <property type="entry name" value="ABC_transporter-like_ATP-bd"/>
</dbReference>
<reference evidence="10 11" key="1">
    <citation type="submission" date="2017-03" db="EMBL/GenBank/DDBJ databases">
        <authorList>
            <person name="Afonso C.L."/>
            <person name="Miller P.J."/>
            <person name="Scott M.A."/>
            <person name="Spackman E."/>
            <person name="Goraichik I."/>
            <person name="Dimitrov K.M."/>
            <person name="Suarez D.L."/>
            <person name="Swayne D.E."/>
        </authorList>
    </citation>
    <scope>NUCLEOTIDE SEQUENCE [LARGE SCALE GENOMIC DNA]</scope>
    <source>
        <strain evidence="10">SB41UT1</strain>
    </source>
</reference>
<keyword evidence="6 7" id="KW-0472">Membrane</keyword>
<proteinExistence type="predicted"/>
<dbReference type="Gene3D" id="3.40.50.300">
    <property type="entry name" value="P-loop containing nucleotide triphosphate hydrolases"/>
    <property type="match status" value="1"/>
</dbReference>
<feature type="transmembrane region" description="Helical" evidence="7">
    <location>
        <begin position="27"/>
        <end position="47"/>
    </location>
</feature>
<dbReference type="InterPro" id="IPR011527">
    <property type="entry name" value="ABC1_TM_dom"/>
</dbReference>
<dbReference type="NCBIfam" id="NF008379">
    <property type="entry name" value="PRK11174.1"/>
    <property type="match status" value="1"/>
</dbReference>
<evidence type="ECO:0000256" key="4">
    <source>
        <dbReference type="ARBA" id="ARBA00022840"/>
    </source>
</evidence>
<evidence type="ECO:0000313" key="11">
    <source>
        <dbReference type="Proteomes" id="UP000196573"/>
    </source>
</evidence>
<dbReference type="EMBL" id="FWPT01000010">
    <property type="protein sequence ID" value="SMA50089.1"/>
    <property type="molecule type" value="Genomic_DNA"/>
</dbReference>
<evidence type="ECO:0000256" key="1">
    <source>
        <dbReference type="ARBA" id="ARBA00004651"/>
    </source>
</evidence>
<keyword evidence="2 7" id="KW-0812">Transmembrane</keyword>
<evidence type="ECO:0000256" key="5">
    <source>
        <dbReference type="ARBA" id="ARBA00022989"/>
    </source>
</evidence>
<dbReference type="Gene3D" id="1.20.1560.10">
    <property type="entry name" value="ABC transporter type 1, transmembrane domain"/>
    <property type="match status" value="1"/>
</dbReference>
<accession>A0A1X7APS0</accession>
<dbReference type="Pfam" id="PF00005">
    <property type="entry name" value="ABC_tran"/>
    <property type="match status" value="1"/>
</dbReference>